<dbReference type="Pfam" id="PF18962">
    <property type="entry name" value="Por_Secre_tail"/>
    <property type="match status" value="1"/>
</dbReference>
<reference evidence="2" key="1">
    <citation type="journal article" date="2014" name="Front. Microbiol.">
        <title>High frequency of phylogenetically diverse reductive dehalogenase-homologous genes in deep subseafloor sedimentary metagenomes.</title>
        <authorList>
            <person name="Kawai M."/>
            <person name="Futagami T."/>
            <person name="Toyoda A."/>
            <person name="Takaki Y."/>
            <person name="Nishi S."/>
            <person name="Hori S."/>
            <person name="Arai W."/>
            <person name="Tsubouchi T."/>
            <person name="Morono Y."/>
            <person name="Uchiyama I."/>
            <person name="Ito T."/>
            <person name="Fujiyama A."/>
            <person name="Inagaki F."/>
            <person name="Takami H."/>
        </authorList>
    </citation>
    <scope>NUCLEOTIDE SEQUENCE</scope>
    <source>
        <strain evidence="2">Expedition CK06-06</strain>
    </source>
</reference>
<name>X1FGC5_9ZZZZ</name>
<proteinExistence type="predicted"/>
<protein>
    <recommendedName>
        <fullName evidence="1">Secretion system C-terminal sorting domain-containing protein</fullName>
    </recommendedName>
</protein>
<dbReference type="Gene3D" id="2.60.40.10">
    <property type="entry name" value="Immunoglobulins"/>
    <property type="match status" value="1"/>
</dbReference>
<dbReference type="InterPro" id="IPR026444">
    <property type="entry name" value="Secre_tail"/>
</dbReference>
<comment type="caution">
    <text evidence="2">The sequence shown here is derived from an EMBL/GenBank/DDBJ whole genome shotgun (WGS) entry which is preliminary data.</text>
</comment>
<feature type="non-terminal residue" evidence="2">
    <location>
        <position position="1"/>
    </location>
</feature>
<dbReference type="EMBL" id="BARU01014182">
    <property type="protein sequence ID" value="GAH31570.1"/>
    <property type="molecule type" value="Genomic_DNA"/>
</dbReference>
<dbReference type="NCBIfam" id="TIGR04183">
    <property type="entry name" value="Por_Secre_tail"/>
    <property type="match status" value="1"/>
</dbReference>
<accession>X1FGC5</accession>
<feature type="non-terminal residue" evidence="2">
    <location>
        <position position="168"/>
    </location>
</feature>
<evidence type="ECO:0000259" key="1">
    <source>
        <dbReference type="Pfam" id="PF18962"/>
    </source>
</evidence>
<sequence>SVINQAPLIELLFTDSTIAGGSTIRLKATVTDDGLPNPPAAMTYKWTVKTGEADNVTIATDDQLTTEVSISTAGFYVLNLEANDGELSSNEELTLTVTSGVGVNSVLGPAIKMYPNPAFEQLNMELYKMDRSSANMRIFNVSGKLVYTVETTETRVRIDISSFEEGLY</sequence>
<evidence type="ECO:0000313" key="2">
    <source>
        <dbReference type="EMBL" id="GAH31570.1"/>
    </source>
</evidence>
<dbReference type="InterPro" id="IPR013783">
    <property type="entry name" value="Ig-like_fold"/>
</dbReference>
<feature type="domain" description="Secretion system C-terminal sorting" evidence="1">
    <location>
        <begin position="113"/>
        <end position="168"/>
    </location>
</feature>
<organism evidence="2">
    <name type="scientific">marine sediment metagenome</name>
    <dbReference type="NCBI Taxonomy" id="412755"/>
    <lineage>
        <taxon>unclassified sequences</taxon>
        <taxon>metagenomes</taxon>
        <taxon>ecological metagenomes</taxon>
    </lineage>
</organism>
<dbReference type="AlphaFoldDB" id="X1FGC5"/>
<gene>
    <name evidence="2" type="ORF">S03H2_25183</name>
</gene>